<dbReference type="AlphaFoldDB" id="A0ABD0MJT3"/>
<accession>A0ABD0MJT3</accession>
<keyword evidence="2" id="KW-1185">Reference proteome</keyword>
<feature type="non-terminal residue" evidence="1">
    <location>
        <position position="1"/>
    </location>
</feature>
<name>A0ABD0MJT3_CIRMR</name>
<protein>
    <submittedName>
        <fullName evidence="1">Uncharacterized protein</fullName>
    </submittedName>
</protein>
<organism evidence="1 2">
    <name type="scientific">Cirrhinus mrigala</name>
    <name type="common">Mrigala</name>
    <dbReference type="NCBI Taxonomy" id="683832"/>
    <lineage>
        <taxon>Eukaryota</taxon>
        <taxon>Metazoa</taxon>
        <taxon>Chordata</taxon>
        <taxon>Craniata</taxon>
        <taxon>Vertebrata</taxon>
        <taxon>Euteleostomi</taxon>
        <taxon>Actinopterygii</taxon>
        <taxon>Neopterygii</taxon>
        <taxon>Teleostei</taxon>
        <taxon>Ostariophysi</taxon>
        <taxon>Cypriniformes</taxon>
        <taxon>Cyprinidae</taxon>
        <taxon>Labeoninae</taxon>
        <taxon>Labeonini</taxon>
        <taxon>Cirrhinus</taxon>
    </lineage>
</organism>
<feature type="non-terminal residue" evidence="1">
    <location>
        <position position="53"/>
    </location>
</feature>
<sequence>ISKEFTWLVSTDLSKSFFEGQDDHLSKLIQFFRSKRDEDIPDITSVLKSLDKD</sequence>
<comment type="caution">
    <text evidence="1">The sequence shown here is derived from an EMBL/GenBank/DDBJ whole genome shotgun (WGS) entry which is preliminary data.</text>
</comment>
<dbReference type="EMBL" id="JAMKFB020000485">
    <property type="protein sequence ID" value="KAL0149220.1"/>
    <property type="molecule type" value="Genomic_DNA"/>
</dbReference>
<proteinExistence type="predicted"/>
<dbReference type="Proteomes" id="UP001529510">
    <property type="component" value="Unassembled WGS sequence"/>
</dbReference>
<evidence type="ECO:0000313" key="2">
    <source>
        <dbReference type="Proteomes" id="UP001529510"/>
    </source>
</evidence>
<evidence type="ECO:0000313" key="1">
    <source>
        <dbReference type="EMBL" id="KAL0149220.1"/>
    </source>
</evidence>
<reference evidence="1 2" key="1">
    <citation type="submission" date="2024-05" db="EMBL/GenBank/DDBJ databases">
        <title>Genome sequencing and assembly of Indian major carp, Cirrhinus mrigala (Hamilton, 1822).</title>
        <authorList>
            <person name="Mohindra V."/>
            <person name="Chowdhury L.M."/>
            <person name="Lal K."/>
            <person name="Jena J.K."/>
        </authorList>
    </citation>
    <scope>NUCLEOTIDE SEQUENCE [LARGE SCALE GENOMIC DNA]</scope>
    <source>
        <strain evidence="1">CM1030</strain>
        <tissue evidence="1">Blood</tissue>
    </source>
</reference>
<gene>
    <name evidence="1" type="ORF">M9458_055454</name>
</gene>